<keyword evidence="9" id="KW-0498">Mitosis</keyword>
<dbReference type="Gene3D" id="1.10.287.1490">
    <property type="match status" value="1"/>
</dbReference>
<evidence type="ECO:0000256" key="9">
    <source>
        <dbReference type="ARBA" id="ARBA00022776"/>
    </source>
</evidence>
<evidence type="ECO:0000256" key="1">
    <source>
        <dbReference type="ARBA" id="ARBA00004114"/>
    </source>
</evidence>
<keyword evidence="12" id="KW-0206">Cytoskeleton</keyword>
<dbReference type="PANTHER" id="PTHR18916">
    <property type="entry name" value="DYNACTIN 1-RELATED MICROTUBULE-BINDING"/>
    <property type="match status" value="1"/>
</dbReference>
<dbReference type="SMART" id="SM01052">
    <property type="entry name" value="CAP_GLY"/>
    <property type="match status" value="1"/>
</dbReference>
<feature type="compositionally biased region" description="Polar residues" evidence="15">
    <location>
        <begin position="259"/>
        <end position="271"/>
    </location>
</feature>
<dbReference type="PROSITE" id="PS50245">
    <property type="entry name" value="CAP_GLY_2"/>
    <property type="match status" value="1"/>
</dbReference>
<evidence type="ECO:0000256" key="10">
    <source>
        <dbReference type="ARBA" id="ARBA00023017"/>
    </source>
</evidence>
<evidence type="ECO:0000256" key="8">
    <source>
        <dbReference type="ARBA" id="ARBA00022701"/>
    </source>
</evidence>
<evidence type="ECO:0000256" key="11">
    <source>
        <dbReference type="ARBA" id="ARBA00023054"/>
    </source>
</evidence>
<proteinExistence type="inferred from homology"/>
<feature type="coiled-coil region" evidence="14">
    <location>
        <begin position="1126"/>
        <end position="1178"/>
    </location>
</feature>
<evidence type="ECO:0000256" key="15">
    <source>
        <dbReference type="SAM" id="MobiDB-lite"/>
    </source>
</evidence>
<keyword evidence="13" id="KW-0131">Cell cycle</keyword>
<dbReference type="Pfam" id="PF12455">
    <property type="entry name" value="Dynactin"/>
    <property type="match status" value="1"/>
</dbReference>
<reference evidence="17 18" key="1">
    <citation type="submission" date="2022-04" db="EMBL/GenBank/DDBJ databases">
        <title>Chromosome-level reference genomes for two strains of Caenorhabditis briggsae: an improved platform for comparative genomics.</title>
        <authorList>
            <person name="Stevens L."/>
            <person name="Andersen E."/>
        </authorList>
    </citation>
    <scope>NUCLEOTIDE SEQUENCE [LARGE SCALE GENOMIC DNA]</scope>
    <source>
        <strain evidence="17">VX34</strain>
        <tissue evidence="17">Whole-organism</tissue>
    </source>
</reference>
<keyword evidence="7" id="KW-0132">Cell division</keyword>
<feature type="region of interest" description="Disordered" evidence="15">
    <location>
        <begin position="284"/>
        <end position="305"/>
    </location>
</feature>
<feature type="compositionally biased region" description="Low complexity" evidence="15">
    <location>
        <begin position="95"/>
        <end position="116"/>
    </location>
</feature>
<feature type="coiled-coil region" evidence="14">
    <location>
        <begin position="1027"/>
        <end position="1093"/>
    </location>
</feature>
<dbReference type="Proteomes" id="UP000829354">
    <property type="component" value="Chromosome IV"/>
</dbReference>
<evidence type="ECO:0000256" key="4">
    <source>
        <dbReference type="ARBA" id="ARBA00011010"/>
    </source>
</evidence>
<keyword evidence="11 14" id="KW-0175">Coiled coil</keyword>
<evidence type="ECO:0000256" key="13">
    <source>
        <dbReference type="ARBA" id="ARBA00023306"/>
    </source>
</evidence>
<dbReference type="Pfam" id="PF01302">
    <property type="entry name" value="CAP_GLY"/>
    <property type="match status" value="1"/>
</dbReference>
<dbReference type="GO" id="GO:0005874">
    <property type="term" value="C:microtubule"/>
    <property type="evidence" value="ECO:0007669"/>
    <property type="project" value="UniProtKB-KW"/>
</dbReference>
<feature type="region of interest" description="Disordered" evidence="15">
    <location>
        <begin position="317"/>
        <end position="337"/>
    </location>
</feature>
<accession>A0AAE9JG55</accession>
<dbReference type="GO" id="GO:0051301">
    <property type="term" value="P:cell division"/>
    <property type="evidence" value="ECO:0007669"/>
    <property type="project" value="UniProtKB-KW"/>
</dbReference>
<protein>
    <recommendedName>
        <fullName evidence="5">Dynactin subunit 1</fullName>
    </recommendedName>
</protein>
<gene>
    <name evidence="17" type="ORF">L5515_011282</name>
</gene>
<organism evidence="17 18">
    <name type="scientific">Caenorhabditis briggsae</name>
    <dbReference type="NCBI Taxonomy" id="6238"/>
    <lineage>
        <taxon>Eukaryota</taxon>
        <taxon>Metazoa</taxon>
        <taxon>Ecdysozoa</taxon>
        <taxon>Nematoda</taxon>
        <taxon>Chromadorea</taxon>
        <taxon>Rhabditida</taxon>
        <taxon>Rhabditina</taxon>
        <taxon>Rhabditomorpha</taxon>
        <taxon>Rhabditoidea</taxon>
        <taxon>Rhabditidae</taxon>
        <taxon>Peloderinae</taxon>
        <taxon>Caenorhabditis</taxon>
    </lineage>
</organism>
<dbReference type="PANTHER" id="PTHR18916:SF6">
    <property type="entry name" value="DYNACTIN SUBUNIT 1"/>
    <property type="match status" value="1"/>
</dbReference>
<comment type="similarity">
    <text evidence="4">Belongs to the dynactin 150 kDa subunit family.</text>
</comment>
<dbReference type="EMBL" id="CP092623">
    <property type="protein sequence ID" value="UMM28441.1"/>
    <property type="molecule type" value="Genomic_DNA"/>
</dbReference>
<keyword evidence="8" id="KW-0493">Microtubule</keyword>
<sequence length="1376" mass="154002">MSFEIGTRVKTSSGNGKVVFAGQTQFAEGEWIGVILDTPTGKNNGTVKDVAYFQCEPNYGVFVKASAVELEDTVKRSGLKAPTASAIRKDSSVMSRSAGSKASPGSSPGISPAASSEKLSGRQTGMGPRSVSKLVDPNEKKRSTTPQKARSPAPPMTKNKSDSTSRMVREFSNLSQSSVASSRASASTSKPRPQFTAPDAASRRQSLAPPKKVSTTVPPAKNNSIAKPRQSMAPSKPTEETKPAESETEVPNELPPPTMTESGTVLPNESVLSRAKKIDDSIEELPEDCLENEGNNSESRSRSSSFLTVIATGPAAPMSPISTTSAAAHPRTTSISSNIDHSTELEYLRIQVKELTDKLETTRAKRKDDHAKLLEFERISIEHRTLQDVKSRLNDKVVELERQLLEERRSAEELRAWHEDNKNSIEESKELMEMATIEKELAEEKADVAEIKINELTEELEKMRVKMGLLEDEMANGGGGAQVGNTVQMRQIEMQNDKLKDALIKMRDLSAQAKLDQQKAVEEAERLKNENSELIRVAENLKRQAEIAESKIAGFQEQIDAAMGAEAMVTQLTDKNFNMEERIAQLEETIEDMEEAKDLDEQLAEVQKQQEKDLMKEIEQLKIHIHELNGRIRDEQKHAAELSQTILKFRERMANLNSQIQDQKDQILSLEEQVHGQTTEDNDRATMFNQLQISANRNFSEIVERQINAIEVEYARRQAGYLKAFLPDNFARVGGENDSILLVVLLPRLSAKATLFATLAAQCYPQVPGGMRREHVTKSHKGEQWAHVARVSYLANSIVAAVGKLESAVGETTVEALIKLTESYGEMATHERAIDQYLELLKTSRFDENTSLDGFIRPLAYFQMIFSLQFGGDGFNASQWISSVCSSLTAGLAYCRVNTQRISYFLQESVNAGEVFNLLQSLNDEFAACESVILKAARLLPNGSDPRKIIKLESDFTDELLNAVAQLDKMASTLQEVCTNGAHNFGGISETEGFDDKRVKEMIHSVVAKSSGYIAIENTFDPIRTTMRSLRDSLEKVNSTLESAKMEHVAPEKKTFPPLLDRAHHRKQAAQEAEGLRWQMEKKDNEMLELRKQIKARIEDVSNFKLRLDMAESRLNSTDKAEGDKVKHLEEKINQMVADHRRKQIEFDESMDALQREMKEVEGENLELKQRANKISKEALWKNIHAMETRSAGAPTAPSSSSVVEEGSASRGEVVFLENQLNKQTDARKRAELEIRKLKGELAQSGSKRFSTVPGLISGPVTLESQTRQDLLLKLLDNLHDESLRLRREEVSHQTYVPSNPKISTERMLEEMEKFNAKREQFYDKLNSVNRRLRRVWFDAWGEEYPFDIATSIRSAPPVPESKKFDEVSAKWGIVW</sequence>
<feature type="compositionally biased region" description="Low complexity" evidence="15">
    <location>
        <begin position="172"/>
        <end position="189"/>
    </location>
</feature>
<feature type="compositionally biased region" description="Polar residues" evidence="15">
    <location>
        <begin position="320"/>
        <end position="337"/>
    </location>
</feature>
<dbReference type="Gene3D" id="2.30.30.190">
    <property type="entry name" value="CAP Gly-rich-like domain"/>
    <property type="match status" value="1"/>
</dbReference>
<keyword evidence="6" id="KW-0963">Cytoplasm</keyword>
<evidence type="ECO:0000256" key="6">
    <source>
        <dbReference type="ARBA" id="ARBA00022490"/>
    </source>
</evidence>
<comment type="subcellular location">
    <subcellularLocation>
        <location evidence="3">Cytoplasm</location>
        <location evidence="3">Cell cortex</location>
    </subcellularLocation>
    <subcellularLocation>
        <location evidence="1">Cytoplasm</location>
        <location evidence="1">Cytoskeleton</location>
        <location evidence="1">Microtubule organizing center</location>
        <location evidence="1">Centrosome</location>
        <location evidence="1">Centriole</location>
    </subcellularLocation>
    <subcellularLocation>
        <location evidence="2">Cytoplasm</location>
        <location evidence="2">Cytoskeleton</location>
        <location evidence="2">Spindle</location>
    </subcellularLocation>
</comment>
<dbReference type="InterPro" id="IPR000938">
    <property type="entry name" value="CAP-Gly_domain"/>
</dbReference>
<name>A0AAE9JG55_CAEBR</name>
<evidence type="ECO:0000256" key="14">
    <source>
        <dbReference type="SAM" id="Coils"/>
    </source>
</evidence>
<feature type="compositionally biased region" description="Polar residues" evidence="15">
    <location>
        <begin position="213"/>
        <end position="225"/>
    </location>
</feature>
<dbReference type="GO" id="GO:0005814">
    <property type="term" value="C:centriole"/>
    <property type="evidence" value="ECO:0007669"/>
    <property type="project" value="UniProtKB-SubCell"/>
</dbReference>
<feature type="compositionally biased region" description="Low complexity" evidence="15">
    <location>
        <begin position="292"/>
        <end position="305"/>
    </location>
</feature>
<evidence type="ECO:0000256" key="12">
    <source>
        <dbReference type="ARBA" id="ARBA00023212"/>
    </source>
</evidence>
<feature type="coiled-coil region" evidence="14">
    <location>
        <begin position="1214"/>
        <end position="1248"/>
    </location>
</feature>
<dbReference type="PROSITE" id="PS00845">
    <property type="entry name" value="CAP_GLY_1"/>
    <property type="match status" value="1"/>
</dbReference>
<feature type="compositionally biased region" description="Basic and acidic residues" evidence="15">
    <location>
        <begin position="159"/>
        <end position="169"/>
    </location>
</feature>
<dbReference type="InterPro" id="IPR036859">
    <property type="entry name" value="CAP-Gly_dom_sf"/>
</dbReference>
<dbReference type="InterPro" id="IPR022157">
    <property type="entry name" value="Dynactin"/>
</dbReference>
<feature type="coiled-coil region" evidence="14">
    <location>
        <begin position="345"/>
        <end position="680"/>
    </location>
</feature>
<evidence type="ECO:0000313" key="17">
    <source>
        <dbReference type="EMBL" id="UMM28441.1"/>
    </source>
</evidence>
<keyword evidence="10" id="KW-0243">Dynein</keyword>
<feature type="region of interest" description="Disordered" evidence="15">
    <location>
        <begin position="81"/>
        <end position="271"/>
    </location>
</feature>
<dbReference type="GO" id="GO:0030286">
    <property type="term" value="C:dynein complex"/>
    <property type="evidence" value="ECO:0007669"/>
    <property type="project" value="UniProtKB-KW"/>
</dbReference>
<evidence type="ECO:0000256" key="7">
    <source>
        <dbReference type="ARBA" id="ARBA00022618"/>
    </source>
</evidence>
<evidence type="ECO:0000256" key="3">
    <source>
        <dbReference type="ARBA" id="ARBA00004544"/>
    </source>
</evidence>
<keyword evidence="18" id="KW-1185">Reference proteome</keyword>
<dbReference type="SUPFAM" id="SSF74924">
    <property type="entry name" value="Cap-Gly domain"/>
    <property type="match status" value="1"/>
</dbReference>
<dbReference type="GO" id="GO:0005819">
    <property type="term" value="C:spindle"/>
    <property type="evidence" value="ECO:0007669"/>
    <property type="project" value="UniProtKB-SubCell"/>
</dbReference>
<evidence type="ECO:0000259" key="16">
    <source>
        <dbReference type="PROSITE" id="PS50245"/>
    </source>
</evidence>
<evidence type="ECO:0000313" key="18">
    <source>
        <dbReference type="Proteomes" id="UP000829354"/>
    </source>
</evidence>
<feature type="domain" description="CAP-Gly" evidence="16">
    <location>
        <begin position="22"/>
        <end position="64"/>
    </location>
</feature>
<evidence type="ECO:0000256" key="2">
    <source>
        <dbReference type="ARBA" id="ARBA00004186"/>
    </source>
</evidence>
<evidence type="ECO:0000256" key="5">
    <source>
        <dbReference type="ARBA" id="ARBA00016574"/>
    </source>
</evidence>